<evidence type="ECO:0000313" key="4">
    <source>
        <dbReference type="EMBL" id="EQD45231.1"/>
    </source>
</evidence>
<keyword evidence="3" id="KW-0663">Pyridoxal phosphate</keyword>
<dbReference type="GO" id="GO:0009102">
    <property type="term" value="P:biotin biosynthetic process"/>
    <property type="evidence" value="ECO:0007669"/>
    <property type="project" value="TreeGrafter"/>
</dbReference>
<dbReference type="PANTHER" id="PTHR42684:SF17">
    <property type="entry name" value="ADENOSYLMETHIONINE-8-AMINO-7-OXONONANOATE AMINOTRANSFERASE"/>
    <property type="match status" value="1"/>
</dbReference>
<dbReference type="EC" id="5.4.3.8" evidence="4"/>
<gene>
    <name evidence="4" type="ORF">B1B_13148</name>
</gene>
<evidence type="ECO:0000256" key="2">
    <source>
        <dbReference type="ARBA" id="ARBA00022679"/>
    </source>
</evidence>
<dbReference type="InterPro" id="IPR015421">
    <property type="entry name" value="PyrdxlP-dep_Trfase_major"/>
</dbReference>
<evidence type="ECO:0000256" key="3">
    <source>
        <dbReference type="ARBA" id="ARBA00022898"/>
    </source>
</evidence>
<evidence type="ECO:0000256" key="1">
    <source>
        <dbReference type="ARBA" id="ARBA00022576"/>
    </source>
</evidence>
<keyword evidence="2 4" id="KW-0808">Transferase</keyword>
<dbReference type="SUPFAM" id="SSF53383">
    <property type="entry name" value="PLP-dependent transferases"/>
    <property type="match status" value="1"/>
</dbReference>
<accession>T0ZB55</accession>
<keyword evidence="4" id="KW-0413">Isomerase</keyword>
<dbReference type="EMBL" id="AUZY01008649">
    <property type="protein sequence ID" value="EQD45231.1"/>
    <property type="molecule type" value="Genomic_DNA"/>
</dbReference>
<sequence length="169" mass="18381">MTEVGFNHGAVRRRGQGAGAGDRLAMTDWAEALAFDRAHLWHPYGSMTDPLPVVPVVAASGVRLKLADGRELIDGMASWWAAIHGYNHPRLNRAAREQLARMAHVMFGGLTHAAAIELARRLVGLTPAPLEKVFLCDSGSVAVEVAVKLAIQYWQACGRPGKRRLLALR</sequence>
<name>T0ZB55_9ZZZZ</name>
<proteinExistence type="predicted"/>
<comment type="caution">
    <text evidence="4">The sequence shown here is derived from an EMBL/GenBank/DDBJ whole genome shotgun (WGS) entry which is preliminary data.</text>
</comment>
<organism evidence="4">
    <name type="scientific">mine drainage metagenome</name>
    <dbReference type="NCBI Taxonomy" id="410659"/>
    <lineage>
        <taxon>unclassified sequences</taxon>
        <taxon>metagenomes</taxon>
        <taxon>ecological metagenomes</taxon>
    </lineage>
</organism>
<protein>
    <submittedName>
        <fullName evidence="4">Aminotransferase class-III</fullName>
        <ecNumber evidence="4">5.4.3.8</ecNumber>
    </submittedName>
</protein>
<reference evidence="4" key="1">
    <citation type="submission" date="2013-08" db="EMBL/GenBank/DDBJ databases">
        <authorList>
            <person name="Mendez C."/>
            <person name="Richter M."/>
            <person name="Ferrer M."/>
            <person name="Sanchez J."/>
        </authorList>
    </citation>
    <scope>NUCLEOTIDE SEQUENCE</scope>
</reference>
<dbReference type="GO" id="GO:0004015">
    <property type="term" value="F:adenosylmethionine-8-amino-7-oxononanoate transaminase activity"/>
    <property type="evidence" value="ECO:0007669"/>
    <property type="project" value="TreeGrafter"/>
</dbReference>
<dbReference type="InterPro" id="IPR015424">
    <property type="entry name" value="PyrdxlP-dep_Trfase"/>
</dbReference>
<keyword evidence="1 4" id="KW-0032">Aminotransferase</keyword>
<dbReference type="InterPro" id="IPR005814">
    <property type="entry name" value="Aminotrans_3"/>
</dbReference>
<dbReference type="Gene3D" id="3.90.1150.10">
    <property type="entry name" value="Aspartate Aminotransferase, domain 1"/>
    <property type="match status" value="1"/>
</dbReference>
<dbReference type="GO" id="GO:0042286">
    <property type="term" value="F:glutamate-1-semialdehyde 2,1-aminomutase activity"/>
    <property type="evidence" value="ECO:0007669"/>
    <property type="project" value="UniProtKB-EC"/>
</dbReference>
<dbReference type="Gene3D" id="3.40.640.10">
    <property type="entry name" value="Type I PLP-dependent aspartate aminotransferase-like (Major domain)"/>
    <property type="match status" value="1"/>
</dbReference>
<feature type="non-terminal residue" evidence="4">
    <location>
        <position position="169"/>
    </location>
</feature>
<dbReference type="InterPro" id="IPR015422">
    <property type="entry name" value="PyrdxlP-dep_Trfase_small"/>
</dbReference>
<dbReference type="GO" id="GO:0030170">
    <property type="term" value="F:pyridoxal phosphate binding"/>
    <property type="evidence" value="ECO:0007669"/>
    <property type="project" value="InterPro"/>
</dbReference>
<dbReference type="AlphaFoldDB" id="T0ZB55"/>
<dbReference type="PANTHER" id="PTHR42684">
    <property type="entry name" value="ADENOSYLMETHIONINE-8-AMINO-7-OXONONANOATE AMINOTRANSFERASE"/>
    <property type="match status" value="1"/>
</dbReference>
<reference evidence="4" key="2">
    <citation type="journal article" date="2014" name="ISME J.">
        <title>Microbial stratification in low pH oxic and suboxic macroscopic growths along an acid mine drainage.</title>
        <authorList>
            <person name="Mendez-Garcia C."/>
            <person name="Mesa V."/>
            <person name="Sprenger R.R."/>
            <person name="Richter M."/>
            <person name="Diez M.S."/>
            <person name="Solano J."/>
            <person name="Bargiela R."/>
            <person name="Golyshina O.V."/>
            <person name="Manteca A."/>
            <person name="Ramos J.L."/>
            <person name="Gallego J.R."/>
            <person name="Llorente I."/>
            <person name="Martins Dos Santos V.A."/>
            <person name="Jensen O.N."/>
            <person name="Pelaez A.I."/>
            <person name="Sanchez J."/>
            <person name="Ferrer M."/>
        </authorList>
    </citation>
    <scope>NUCLEOTIDE SEQUENCE</scope>
</reference>
<dbReference type="Pfam" id="PF00202">
    <property type="entry name" value="Aminotran_3"/>
    <property type="match status" value="1"/>
</dbReference>